<keyword evidence="3 7" id="KW-0813">Transport</keyword>
<dbReference type="PROSITE" id="PS00216">
    <property type="entry name" value="SUGAR_TRANSPORT_1"/>
    <property type="match status" value="1"/>
</dbReference>
<reference evidence="10 11" key="1">
    <citation type="submission" date="2018-05" db="EMBL/GenBank/DDBJ databases">
        <title>Whole genome sequencing for identification of molecular markers to develop diagnostic detection tools for the regulated plant pathogen Lachnellula willkommii.</title>
        <authorList>
            <person name="Giroux E."/>
            <person name="Bilodeau G."/>
        </authorList>
    </citation>
    <scope>NUCLEOTIDE SEQUENCE [LARGE SCALE GENOMIC DNA]</scope>
    <source>
        <strain evidence="10 11">CBS 625.97</strain>
    </source>
</reference>
<feature type="transmembrane region" description="Helical" evidence="8">
    <location>
        <begin position="221"/>
        <end position="239"/>
    </location>
</feature>
<dbReference type="Pfam" id="PF00083">
    <property type="entry name" value="Sugar_tr"/>
    <property type="match status" value="1"/>
</dbReference>
<feature type="transmembrane region" description="Helical" evidence="8">
    <location>
        <begin position="97"/>
        <end position="116"/>
    </location>
</feature>
<dbReference type="PRINTS" id="PR00171">
    <property type="entry name" value="SUGRTRNSPORT"/>
</dbReference>
<dbReference type="PANTHER" id="PTHR48022">
    <property type="entry name" value="PLASTIDIC GLUCOSE TRANSPORTER 4"/>
    <property type="match status" value="1"/>
</dbReference>
<evidence type="ECO:0000313" key="11">
    <source>
        <dbReference type="Proteomes" id="UP000481288"/>
    </source>
</evidence>
<evidence type="ECO:0000256" key="3">
    <source>
        <dbReference type="ARBA" id="ARBA00022448"/>
    </source>
</evidence>
<dbReference type="Proteomes" id="UP000481288">
    <property type="component" value="Unassembled WGS sequence"/>
</dbReference>
<dbReference type="SUPFAM" id="SSF103473">
    <property type="entry name" value="MFS general substrate transporter"/>
    <property type="match status" value="1"/>
</dbReference>
<feature type="transmembrane region" description="Helical" evidence="8">
    <location>
        <begin position="380"/>
        <end position="400"/>
    </location>
</feature>
<sequence length="577" mass="62380">MGGGGQPVGPGMFKAALADTPKEAFNWRLMISVVCFGLMKPESLISSAKYSHQGAARGLDEGLIGTTVTQKSFVSEYNLKVTKTFTKADLAEKTGNITAMVQIGSVGGALIAFVFCDKIGRIWATRQLCVIWIIGVVVYITAAGNYGQVLAGRFVMGLGIGQTTVVAPAYLAEIAPRSIRGLCICIFSGSVYLGIMLGYFANWGTSLHIANNTSKQWVDATILHLVFAGIILVMTCFSLESPRWLVSIGKDEQATTNMCKLRQLPPDHPYVRSEMIDIHDQVDREKEATLGSGFFGPLKELFMLPRNRYAILLGLSCQLMGQWSGAQSITIYAPQFFALLGTTGSSEKLFATAIFGVVKFVSALICAFFLVDFLGRKRSLTIGIIIQLISMLYIAIYLTAVPSISAGEVQSKIAKHAGTGAIVFIYFSGVGWALGWNSIQYLIGAEIFPLRVRSLGTSMIMCFHFVNQYGNSKAVPLMLISGSPGLSPKGTFWLFVAVTILGLVFVWFFLPETAGKSLEGMDEMFSLPWHVIGRKGAALTAGKGSVAEAIAMGDHEKADIMAREEQVEEAGERPAPV</sequence>
<dbReference type="OrthoDB" id="5296287at2759"/>
<comment type="subcellular location">
    <subcellularLocation>
        <location evidence="1">Membrane</location>
        <topology evidence="1">Multi-pass membrane protein</topology>
    </subcellularLocation>
</comment>
<dbReference type="PROSITE" id="PS00217">
    <property type="entry name" value="SUGAR_TRANSPORT_2"/>
    <property type="match status" value="1"/>
</dbReference>
<accession>A0A7D8YNR7</accession>
<dbReference type="InterPro" id="IPR005828">
    <property type="entry name" value="MFS_sugar_transport-like"/>
</dbReference>
<feature type="transmembrane region" description="Helical" evidence="8">
    <location>
        <begin position="128"/>
        <end position="148"/>
    </location>
</feature>
<dbReference type="InterPro" id="IPR036259">
    <property type="entry name" value="MFS_trans_sf"/>
</dbReference>
<evidence type="ECO:0000256" key="8">
    <source>
        <dbReference type="SAM" id="Phobius"/>
    </source>
</evidence>
<protein>
    <submittedName>
        <fullName evidence="10">Putative quinate permease</fullName>
    </submittedName>
</protein>
<dbReference type="InterPro" id="IPR050360">
    <property type="entry name" value="MFS_Sugar_Transporters"/>
</dbReference>
<dbReference type="EMBL" id="QGMG01000439">
    <property type="protein sequence ID" value="TVY53572.1"/>
    <property type="molecule type" value="Genomic_DNA"/>
</dbReference>
<dbReference type="GO" id="GO:0005351">
    <property type="term" value="F:carbohydrate:proton symporter activity"/>
    <property type="evidence" value="ECO:0007669"/>
    <property type="project" value="TreeGrafter"/>
</dbReference>
<dbReference type="InterPro" id="IPR005829">
    <property type="entry name" value="Sugar_transporter_CS"/>
</dbReference>
<proteinExistence type="inferred from homology"/>
<name>A0A7D8YNR7_9HELO</name>
<dbReference type="GO" id="GO:0016020">
    <property type="term" value="C:membrane"/>
    <property type="evidence" value="ECO:0007669"/>
    <property type="project" value="UniProtKB-SubCell"/>
</dbReference>
<evidence type="ECO:0000259" key="9">
    <source>
        <dbReference type="PROSITE" id="PS50850"/>
    </source>
</evidence>
<dbReference type="PROSITE" id="PS50850">
    <property type="entry name" value="MFS"/>
    <property type="match status" value="1"/>
</dbReference>
<dbReference type="AlphaFoldDB" id="A0A7D8YNR7"/>
<feature type="transmembrane region" description="Helical" evidence="8">
    <location>
        <begin position="309"/>
        <end position="329"/>
    </location>
</feature>
<dbReference type="InterPro" id="IPR003663">
    <property type="entry name" value="Sugar/inositol_transpt"/>
</dbReference>
<feature type="transmembrane region" description="Helical" evidence="8">
    <location>
        <begin position="490"/>
        <end position="510"/>
    </location>
</feature>
<dbReference type="FunFam" id="1.20.1250.20:FF:000313">
    <property type="entry name" value="MFS quinate transporter"/>
    <property type="match status" value="1"/>
</dbReference>
<gene>
    <name evidence="10" type="primary">qutD_3</name>
    <name evidence="10" type="ORF">LCER1_G004899</name>
</gene>
<feature type="transmembrane region" description="Helical" evidence="8">
    <location>
        <begin position="420"/>
        <end position="443"/>
    </location>
</feature>
<keyword evidence="6 8" id="KW-0472">Membrane</keyword>
<feature type="transmembrane region" description="Helical" evidence="8">
    <location>
        <begin position="179"/>
        <end position="201"/>
    </location>
</feature>
<evidence type="ECO:0000256" key="5">
    <source>
        <dbReference type="ARBA" id="ARBA00022989"/>
    </source>
</evidence>
<feature type="transmembrane region" description="Helical" evidence="8">
    <location>
        <begin position="349"/>
        <end position="371"/>
    </location>
</feature>
<dbReference type="Gene3D" id="1.20.1250.20">
    <property type="entry name" value="MFS general substrate transporter like domains"/>
    <property type="match status" value="1"/>
</dbReference>
<evidence type="ECO:0000313" key="10">
    <source>
        <dbReference type="EMBL" id="TVY53572.1"/>
    </source>
</evidence>
<feature type="transmembrane region" description="Helical" evidence="8">
    <location>
        <begin position="450"/>
        <end position="470"/>
    </location>
</feature>
<keyword evidence="4 8" id="KW-0812">Transmembrane</keyword>
<dbReference type="NCBIfam" id="TIGR00879">
    <property type="entry name" value="SP"/>
    <property type="match status" value="1"/>
</dbReference>
<comment type="caution">
    <text evidence="10">The sequence shown here is derived from an EMBL/GenBank/DDBJ whole genome shotgun (WGS) entry which is preliminary data.</text>
</comment>
<dbReference type="InterPro" id="IPR020846">
    <property type="entry name" value="MFS_dom"/>
</dbReference>
<keyword evidence="11" id="KW-1185">Reference proteome</keyword>
<evidence type="ECO:0000256" key="7">
    <source>
        <dbReference type="RuleBase" id="RU003346"/>
    </source>
</evidence>
<comment type="similarity">
    <text evidence="2 7">Belongs to the major facilitator superfamily. Sugar transporter (TC 2.A.1.1) family.</text>
</comment>
<evidence type="ECO:0000256" key="4">
    <source>
        <dbReference type="ARBA" id="ARBA00022692"/>
    </source>
</evidence>
<evidence type="ECO:0000256" key="1">
    <source>
        <dbReference type="ARBA" id="ARBA00004141"/>
    </source>
</evidence>
<feature type="domain" description="Major facilitator superfamily (MFS) profile" evidence="9">
    <location>
        <begin position="46"/>
        <end position="514"/>
    </location>
</feature>
<evidence type="ECO:0000256" key="2">
    <source>
        <dbReference type="ARBA" id="ARBA00010992"/>
    </source>
</evidence>
<organism evidence="10 11">
    <name type="scientific">Lachnellula cervina</name>
    <dbReference type="NCBI Taxonomy" id="1316786"/>
    <lineage>
        <taxon>Eukaryota</taxon>
        <taxon>Fungi</taxon>
        <taxon>Dikarya</taxon>
        <taxon>Ascomycota</taxon>
        <taxon>Pezizomycotina</taxon>
        <taxon>Leotiomycetes</taxon>
        <taxon>Helotiales</taxon>
        <taxon>Lachnaceae</taxon>
        <taxon>Lachnellula</taxon>
    </lineage>
</organism>
<feature type="transmembrane region" description="Helical" evidence="8">
    <location>
        <begin position="154"/>
        <end position="172"/>
    </location>
</feature>
<evidence type="ECO:0000256" key="6">
    <source>
        <dbReference type="ARBA" id="ARBA00023136"/>
    </source>
</evidence>
<keyword evidence="5 8" id="KW-1133">Transmembrane helix</keyword>
<dbReference type="PANTHER" id="PTHR48022:SF8">
    <property type="entry name" value="MAJOR FACILITATOR SUPERFAMILY (MFS) PROFILE DOMAIN-CONTAINING PROTEIN-RELATED"/>
    <property type="match status" value="1"/>
</dbReference>